<evidence type="ECO:0000256" key="8">
    <source>
        <dbReference type="ARBA" id="ARBA00022782"/>
    </source>
</evidence>
<keyword evidence="6" id="KW-0597">Phosphoprotein</keyword>
<feature type="compositionally biased region" description="Low complexity" evidence="18">
    <location>
        <begin position="1052"/>
        <end position="1065"/>
    </location>
</feature>
<feature type="region of interest" description="Disordered" evidence="18">
    <location>
        <begin position="302"/>
        <end position="326"/>
    </location>
</feature>
<feature type="region of interest" description="Disordered" evidence="18">
    <location>
        <begin position="1572"/>
        <end position="1607"/>
    </location>
</feature>
<feature type="compositionally biased region" description="Polar residues" evidence="18">
    <location>
        <begin position="1580"/>
        <end position="1589"/>
    </location>
</feature>
<evidence type="ECO:0000256" key="2">
    <source>
        <dbReference type="ARBA" id="ARBA00006255"/>
    </source>
</evidence>
<feature type="compositionally biased region" description="Acidic residues" evidence="18">
    <location>
        <begin position="315"/>
        <end position="325"/>
    </location>
</feature>
<feature type="region of interest" description="Disordered" evidence="18">
    <location>
        <begin position="536"/>
        <end position="693"/>
    </location>
</feature>
<feature type="region of interest" description="Disordered" evidence="18">
    <location>
        <begin position="800"/>
        <end position="848"/>
    </location>
</feature>
<dbReference type="GO" id="GO:0001578">
    <property type="term" value="P:microtubule bundle formation"/>
    <property type="evidence" value="ECO:0007669"/>
    <property type="project" value="TreeGrafter"/>
</dbReference>
<evidence type="ECO:0000256" key="5">
    <source>
        <dbReference type="ARBA" id="ARBA00022490"/>
    </source>
</evidence>
<dbReference type="SMART" id="SM00382">
    <property type="entry name" value="AAA"/>
    <property type="match status" value="1"/>
</dbReference>
<proteinExistence type="inferred from homology"/>
<keyword evidence="8" id="KW-0221">Differentiation</keyword>
<keyword evidence="4" id="KW-0488">Methylation</keyword>
<dbReference type="InterPro" id="IPR039041">
    <property type="entry name" value="Nav/unc-53"/>
</dbReference>
<feature type="compositionally biased region" description="Basic and acidic residues" evidence="18">
    <location>
        <begin position="486"/>
        <end position="495"/>
    </location>
</feature>
<keyword evidence="21" id="KW-1185">Reference proteome</keyword>
<evidence type="ECO:0000256" key="6">
    <source>
        <dbReference type="ARBA" id="ARBA00022553"/>
    </source>
</evidence>
<evidence type="ECO:0000256" key="12">
    <source>
        <dbReference type="ARBA" id="ARBA00023212"/>
    </source>
</evidence>
<reference evidence="20" key="2">
    <citation type="submission" date="2025-09" db="UniProtKB">
        <authorList>
            <consortium name="Ensembl"/>
        </authorList>
    </citation>
    <scope>IDENTIFICATION</scope>
</reference>
<dbReference type="Pfam" id="PF23092">
    <property type="entry name" value="Ubiquitin_6"/>
    <property type="match status" value="1"/>
</dbReference>
<feature type="domain" description="AAA+ ATPase" evidence="19">
    <location>
        <begin position="1310"/>
        <end position="1449"/>
    </location>
</feature>
<keyword evidence="7" id="KW-0493">Microtubule</keyword>
<feature type="compositionally biased region" description="Low complexity" evidence="18">
    <location>
        <begin position="232"/>
        <end position="243"/>
    </location>
</feature>
<reference evidence="20" key="1">
    <citation type="submission" date="2025-08" db="UniProtKB">
        <authorList>
            <consortium name="Ensembl"/>
        </authorList>
    </citation>
    <scope>IDENTIFICATION</scope>
</reference>
<evidence type="ECO:0000313" key="21">
    <source>
        <dbReference type="Proteomes" id="UP000472270"/>
    </source>
</evidence>
<keyword evidence="3" id="KW-0217">Developmental protein</keyword>
<evidence type="ECO:0000256" key="4">
    <source>
        <dbReference type="ARBA" id="ARBA00022481"/>
    </source>
</evidence>
<evidence type="ECO:0000256" key="3">
    <source>
        <dbReference type="ARBA" id="ARBA00022473"/>
    </source>
</evidence>
<feature type="compositionally biased region" description="Polar residues" evidence="18">
    <location>
        <begin position="1597"/>
        <end position="1606"/>
    </location>
</feature>
<dbReference type="FunFam" id="3.40.50.300:FF:000409">
    <property type="entry name" value="Neuron navigator 1"/>
    <property type="match status" value="1"/>
</dbReference>
<evidence type="ECO:0000256" key="9">
    <source>
        <dbReference type="ARBA" id="ARBA00022902"/>
    </source>
</evidence>
<dbReference type="InterPro" id="IPR003593">
    <property type="entry name" value="AAA+_ATPase"/>
</dbReference>
<protein>
    <recommendedName>
        <fullName evidence="15">Neuron navigator 1</fullName>
    </recommendedName>
    <alternativeName>
        <fullName evidence="16">Pore membrane and/or filament-interacting-like protein 3</fullName>
    </alternativeName>
</protein>
<organism evidence="20 21">
    <name type="scientific">Sinocyclocheilus rhinocerous</name>
    <dbReference type="NCBI Taxonomy" id="307959"/>
    <lineage>
        <taxon>Eukaryota</taxon>
        <taxon>Metazoa</taxon>
        <taxon>Chordata</taxon>
        <taxon>Craniata</taxon>
        <taxon>Vertebrata</taxon>
        <taxon>Euteleostomi</taxon>
        <taxon>Actinopterygii</taxon>
        <taxon>Neopterygii</taxon>
        <taxon>Teleostei</taxon>
        <taxon>Ostariophysi</taxon>
        <taxon>Cypriniformes</taxon>
        <taxon>Cyprinidae</taxon>
        <taxon>Cyprininae</taxon>
        <taxon>Sinocyclocheilus</taxon>
    </lineage>
</organism>
<keyword evidence="11 17" id="KW-0175">Coiled coil</keyword>
<comment type="subcellular location">
    <subcellularLocation>
        <location evidence="1">Cytoplasm</location>
        <location evidence="1">Cytoskeleton</location>
    </subcellularLocation>
</comment>
<comment type="function">
    <text evidence="13">May be involved in neuronal migration.</text>
</comment>
<dbReference type="GO" id="GO:0001764">
    <property type="term" value="P:neuron migration"/>
    <property type="evidence" value="ECO:0007669"/>
    <property type="project" value="TreeGrafter"/>
</dbReference>
<evidence type="ECO:0000256" key="18">
    <source>
        <dbReference type="SAM" id="MobiDB-lite"/>
    </source>
</evidence>
<feature type="compositionally biased region" description="Low complexity" evidence="18">
    <location>
        <begin position="973"/>
        <end position="988"/>
    </location>
</feature>
<comment type="similarity">
    <text evidence="2">Belongs to the Nav/unc-53 family.</text>
</comment>
<dbReference type="InterPro" id="IPR057568">
    <property type="entry name" value="CortBP2_NAV1-like_AAA_lid"/>
</dbReference>
<dbReference type="InterPro" id="IPR057126">
    <property type="entry name" value="NAV1-like_ubiquitin-like"/>
</dbReference>
<accession>A0A673GLJ9</accession>
<dbReference type="InterPro" id="IPR027417">
    <property type="entry name" value="P-loop_NTPase"/>
</dbReference>
<dbReference type="GO" id="GO:0043194">
    <property type="term" value="C:axon initial segment"/>
    <property type="evidence" value="ECO:0007669"/>
    <property type="project" value="TreeGrafter"/>
</dbReference>
<dbReference type="SUPFAM" id="SSF52540">
    <property type="entry name" value="P-loop containing nucleoside triphosphate hydrolases"/>
    <property type="match status" value="1"/>
</dbReference>
<feature type="region of interest" description="Disordered" evidence="18">
    <location>
        <begin position="1032"/>
        <end position="1080"/>
    </location>
</feature>
<dbReference type="Ensembl" id="ENSSRHT00000014631.1">
    <property type="protein sequence ID" value="ENSSRHP00000014138.1"/>
    <property type="gene ID" value="ENSSRHG00000007912.1"/>
</dbReference>
<dbReference type="Pfam" id="PF25408">
    <property type="entry name" value="AAA_lid_NAV1"/>
    <property type="match status" value="1"/>
</dbReference>
<feature type="compositionally biased region" description="Basic and acidic residues" evidence="18">
    <location>
        <begin position="146"/>
        <end position="161"/>
    </location>
</feature>
<feature type="region of interest" description="Disordered" evidence="18">
    <location>
        <begin position="970"/>
        <end position="997"/>
    </location>
</feature>
<feature type="compositionally biased region" description="Basic and acidic residues" evidence="18">
    <location>
        <begin position="811"/>
        <end position="820"/>
    </location>
</feature>
<name>A0A673GLJ9_9TELE</name>
<feature type="compositionally biased region" description="Polar residues" evidence="18">
    <location>
        <begin position="446"/>
        <end position="455"/>
    </location>
</feature>
<evidence type="ECO:0000256" key="17">
    <source>
        <dbReference type="SAM" id="Coils"/>
    </source>
</evidence>
<feature type="region of interest" description="Disordered" evidence="18">
    <location>
        <begin position="232"/>
        <end position="261"/>
    </location>
</feature>
<keyword evidence="10" id="KW-0007">Acetylation</keyword>
<evidence type="ECO:0000256" key="16">
    <source>
        <dbReference type="ARBA" id="ARBA00080430"/>
    </source>
</evidence>
<evidence type="ECO:0000256" key="11">
    <source>
        <dbReference type="ARBA" id="ARBA00023054"/>
    </source>
</evidence>
<feature type="compositionally biased region" description="Polar residues" evidence="18">
    <location>
        <begin position="536"/>
        <end position="546"/>
    </location>
</feature>
<evidence type="ECO:0000256" key="1">
    <source>
        <dbReference type="ARBA" id="ARBA00004245"/>
    </source>
</evidence>
<feature type="coiled-coil region" evidence="17">
    <location>
        <begin position="924"/>
        <end position="951"/>
    </location>
</feature>
<evidence type="ECO:0000256" key="13">
    <source>
        <dbReference type="ARBA" id="ARBA00059345"/>
    </source>
</evidence>
<dbReference type="Gene3D" id="3.40.50.300">
    <property type="entry name" value="P-loop containing nucleotide triphosphate hydrolases"/>
    <property type="match status" value="1"/>
</dbReference>
<sequence>VPSNLRKQKSLTNLCVLTDAEKKMHLYQPKWSDDIEKPGAGQNKSGKLKDAGVGTGKSIPLSKNLSKSEHSLFQGKPKPFSPPSKLGKPSRIPKGPYAEVKPISKAQELADDGKSDDEILSSKAKANGKKTLSGTSGAATPGGGRGGKDAPEPEEGDKTFLKVDPELVVTVLGDLEQLLFSQMLDPESQRKRTVQNVLDLRQNLEDTMSSLRGSQLSHSMCYDSDETNARSISSLSNRSSPLSWRQGQSSPRLQAGDAPSSGVTAHLLPIRASTQISHLQRIQLIEGLDAADDDLADLKSGYLSDGNLTGKSQPEDEDDDDDDNSINELLADRKSGLSSACSIFRFFPGFLRRTNCCLIPRLRTDAEKRSLVESGLSWYSEEGKAQCRNEGGYDTGSLKAESSSKWKKSRSQDDTGVKGELRKPQTLGHPPSGLKKSRNPPVGVTSPITHTSQSMLKVPGEDPDGLVDKAKMPVKSSGLQRSSSDAGKDRGEHRKPPSGLIRPSAGTVNSFGYKKTVPTTGTATVLTTSGNTVSENSAIVNKTPKTSGIPVKPSAGEVGGGRKTSLDVSNCDQGFMAPNARNNIQYRSLPRPAKSSTLSLTGGRPGARHVSSNMDAGLQGLKTVPAPSRLKEPGSVKSSHRASTGGCAPVNQTDREKEKAKAKAVASDSECGGGGLLKNGTLTPTQSTLEPPSRLLGARSLPKPAHLDKVNSNSLDCGIVSVEDQLPPKVPPFSKLQELSGISSTSCLTPSPAPILNVNSSECFSSATMGRGGSAGGSPSIYPRLSGLHRSMESLSLQMSVSPAGGGMSEPRPRHEDRGTDGGWSTGSRVSQHISSQAEEDSKERRHSHTIVSLTEVNSPPQFPSPILTGKTPLTSISKRELESSQEKVANLTSQLSANANLVAAFEQSLALMTSRLQTLSVSSDQKDSELLDLRETIESLKTKNMEAQAVIQVALSNPDVAPKELRIRRQNSSESISSLNSITSHSSVGSLKDDAKKKKKKSWLRSSFGKAFSIKKGAKGGSMYSDIEEIATPDSSAPNSPKLGHEDGENPPTSLPSSQSATSSVIHESNEENESDEKMVSELRSELWEKEMKLTDIRLEALSSAHQLEQLQETMNNMQVSDWFSDVLVLPFPPSTSTSQPSGLASLLNSNQTKPPMSLTKSFSLTDIAPMELLSLSSQRNEVFTRVVVRIADQQQDFYIGSVRIRGKTEWSMLDTDISTAFRDYISQVDPSASMGLSVDSIHSYSINQSRRVLGAEAPESSPCDCLKKGPGLVTVALKGFKEKCVDSLVFETLIPKPMIQHYISLLLKHRRLVLSGPSGTGKTYLTTRLAEYLLEKSGREPGPGLFTTFNMHQQTCKDLQLYLSNLANQIDRDCGTEDIPLVIILDDISDASSITDLVNSALTCKYHKCPYVIGTTNQSVKMPSNHGLHLSFRMVTFSNNVEPANGFLVRYLHRKLIETEDEGTVHSAEVLRVLDWVPKLWYHLHTFLEKHSTSDFLIGPCFFLSCPVSLAEFRSWFIDLWNQSIIPYLQEGAKDGVKVHGQKSAWEDPVEWVRDTLPWPSAQQDQAKLFHLPPPTTGPNSALTQQPSDDRVTSNKDTSLSTMESDPLMAMLLKLQESAELKDSRAY</sequence>
<evidence type="ECO:0000256" key="10">
    <source>
        <dbReference type="ARBA" id="ARBA00022990"/>
    </source>
</evidence>
<keyword evidence="9" id="KW-0524">Neurogenesis</keyword>
<dbReference type="PANTHER" id="PTHR12784">
    <property type="entry name" value="STEERIN"/>
    <property type="match status" value="1"/>
</dbReference>
<dbReference type="GO" id="GO:0005874">
    <property type="term" value="C:microtubule"/>
    <property type="evidence" value="ECO:0007669"/>
    <property type="project" value="UniProtKB-KW"/>
</dbReference>
<evidence type="ECO:0000256" key="15">
    <source>
        <dbReference type="ARBA" id="ARBA00067341"/>
    </source>
</evidence>
<dbReference type="PANTHER" id="PTHR12784:SF3">
    <property type="entry name" value="NEURON NAVIGATOR 1"/>
    <property type="match status" value="1"/>
</dbReference>
<feature type="compositionally biased region" description="Basic and acidic residues" evidence="18">
    <location>
        <begin position="410"/>
        <end position="423"/>
    </location>
</feature>
<feature type="region of interest" description="Disordered" evidence="18">
    <location>
        <begin position="387"/>
        <end position="516"/>
    </location>
</feature>
<feature type="region of interest" description="Disordered" evidence="18">
    <location>
        <begin position="29"/>
        <end position="161"/>
    </location>
</feature>
<dbReference type="Proteomes" id="UP000472270">
    <property type="component" value="Unassembled WGS sequence"/>
</dbReference>
<keyword evidence="5" id="KW-0963">Cytoplasm</keyword>
<gene>
    <name evidence="20" type="primary">nav1a</name>
</gene>
<keyword evidence="12" id="KW-0206">Cytoskeleton</keyword>
<comment type="subunit">
    <text evidence="14">Interacts with tubulin.</text>
</comment>
<feature type="compositionally biased region" description="Polar residues" evidence="18">
    <location>
        <begin position="826"/>
        <end position="837"/>
    </location>
</feature>
<evidence type="ECO:0000259" key="19">
    <source>
        <dbReference type="SMART" id="SM00382"/>
    </source>
</evidence>
<evidence type="ECO:0000313" key="20">
    <source>
        <dbReference type="Ensembl" id="ENSSRHP00000014138.1"/>
    </source>
</evidence>
<evidence type="ECO:0000256" key="7">
    <source>
        <dbReference type="ARBA" id="ARBA00022701"/>
    </source>
</evidence>
<evidence type="ECO:0000256" key="14">
    <source>
        <dbReference type="ARBA" id="ARBA00064590"/>
    </source>
</evidence>